<feature type="signal peptide" evidence="1">
    <location>
        <begin position="1"/>
        <end position="18"/>
    </location>
</feature>
<reference evidence="2 3" key="1">
    <citation type="submission" date="2018-06" db="EMBL/GenBank/DDBJ databases">
        <title>Spongiibacterium sp. HME9304 Genome sequencing and assembly.</title>
        <authorList>
            <person name="Kang H."/>
            <person name="Kim H."/>
            <person name="Joh K."/>
        </authorList>
    </citation>
    <scope>NUCLEOTIDE SEQUENCE [LARGE SCALE GENOMIC DNA]</scope>
    <source>
        <strain evidence="2 3">HME9304</strain>
    </source>
</reference>
<evidence type="ECO:0000313" key="3">
    <source>
        <dbReference type="Proteomes" id="UP000248536"/>
    </source>
</evidence>
<evidence type="ECO:0000313" key="2">
    <source>
        <dbReference type="EMBL" id="AWX46200.1"/>
    </source>
</evidence>
<organism evidence="2 3">
    <name type="scientific">Flagellimonas maritima</name>
    <dbReference type="NCBI Taxonomy" id="1383885"/>
    <lineage>
        <taxon>Bacteria</taxon>
        <taxon>Pseudomonadati</taxon>
        <taxon>Bacteroidota</taxon>
        <taxon>Flavobacteriia</taxon>
        <taxon>Flavobacteriales</taxon>
        <taxon>Flavobacteriaceae</taxon>
        <taxon>Flagellimonas</taxon>
    </lineage>
</organism>
<dbReference type="AlphaFoldDB" id="A0A2Z4LWV6"/>
<protein>
    <recommendedName>
        <fullName evidence="4">DUF4468 domain-containing protein</fullName>
    </recommendedName>
</protein>
<feature type="chain" id="PRO_5016443071" description="DUF4468 domain-containing protein" evidence="1">
    <location>
        <begin position="19"/>
        <end position="286"/>
    </location>
</feature>
<keyword evidence="3" id="KW-1185">Reference proteome</keyword>
<proteinExistence type="predicted"/>
<evidence type="ECO:0000256" key="1">
    <source>
        <dbReference type="SAM" id="SignalP"/>
    </source>
</evidence>
<dbReference type="OrthoDB" id="669636at2"/>
<sequence length="286" mass="31676">MRKLILLLFLSLSIVTFAQTGNVNDILFTKSGEIIQGKVSKVTASSISFSYPGETLINEIGVDQLEKIVFSSGRTQNFGSGTAGTAMQTTPDKNVDDAEIVKPLPQEEIYLGPNYDDNKLSVIPLSFYKNDVYNKETSSKITKFATDYLSRKNLSSPINVQEMSATIKMLVDGNVGFQQLKDTPVDRLQNVLKSEYLVMIEVKEITDEPKTKSSGFFDSQNTPANTESTVRYEIELIVYGGMASEKYATKFIDERTSQSGLASSGQEDWKTAMQYVLDQVLTSANL</sequence>
<dbReference type="KEGG" id="spon:HME9304_03232"/>
<dbReference type="EMBL" id="CP030104">
    <property type="protein sequence ID" value="AWX46200.1"/>
    <property type="molecule type" value="Genomic_DNA"/>
</dbReference>
<dbReference type="Proteomes" id="UP000248536">
    <property type="component" value="Chromosome"/>
</dbReference>
<dbReference type="RefSeq" id="WP_123877555.1">
    <property type="nucleotide sequence ID" value="NZ_CP030104.1"/>
</dbReference>
<evidence type="ECO:0008006" key="4">
    <source>
        <dbReference type="Google" id="ProtNLM"/>
    </source>
</evidence>
<keyword evidence="1" id="KW-0732">Signal</keyword>
<gene>
    <name evidence="2" type="ORF">HME9304_03232</name>
</gene>
<accession>A0A2Z4LWV6</accession>
<name>A0A2Z4LWV6_9FLAO</name>